<name>A0ABY7GX60_9BACT</name>
<proteinExistence type="predicted"/>
<organism evidence="2 3">
    <name type="scientific">Nannocystis punicea</name>
    <dbReference type="NCBI Taxonomy" id="2995304"/>
    <lineage>
        <taxon>Bacteria</taxon>
        <taxon>Pseudomonadati</taxon>
        <taxon>Myxococcota</taxon>
        <taxon>Polyangia</taxon>
        <taxon>Nannocystales</taxon>
        <taxon>Nannocystaceae</taxon>
        <taxon>Nannocystis</taxon>
    </lineage>
</organism>
<accession>A0ABY7GX60</accession>
<evidence type="ECO:0000313" key="3">
    <source>
        <dbReference type="Proteomes" id="UP001164459"/>
    </source>
</evidence>
<evidence type="ECO:0000313" key="2">
    <source>
        <dbReference type="EMBL" id="WAS91537.1"/>
    </source>
</evidence>
<protein>
    <submittedName>
        <fullName evidence="2">Transposase</fullName>
    </submittedName>
</protein>
<dbReference type="InterPro" id="IPR007069">
    <property type="entry name" value="Transposase_32"/>
</dbReference>
<feature type="domain" description="Transposase IS801/IS1294" evidence="1">
    <location>
        <begin position="3"/>
        <end position="87"/>
    </location>
</feature>
<sequence>MHLHAATTVDGRDRKQLERLCRYLLRPPFAHDAVEALGDGRVRVHFTAPWRRGTAHADMDADKFLARLCALVPPPGFHMIRYFGVYTSHHLRARIVPTPDTPAPEQQLALGFAGAGFTSVKSDDVPETSSRPRRIGWAKLLARVFGMDITICRKCGGRMRVFEVAIGPDRISTGLAEWAVARATT</sequence>
<dbReference type="Pfam" id="PF04986">
    <property type="entry name" value="Y2_Tnp"/>
    <property type="match status" value="1"/>
</dbReference>
<keyword evidence="3" id="KW-1185">Reference proteome</keyword>
<dbReference type="RefSeq" id="WP_269033899.1">
    <property type="nucleotide sequence ID" value="NZ_CP114040.1"/>
</dbReference>
<reference evidence="2" key="1">
    <citation type="submission" date="2022-11" db="EMBL/GenBank/DDBJ databases">
        <title>Minimal conservation of predation-associated metabolite biosynthetic gene clusters underscores biosynthetic potential of Myxococcota including descriptions for ten novel species: Archangium lansinium sp. nov., Myxococcus landrumus sp. nov., Nannocystis bai.</title>
        <authorList>
            <person name="Ahearne A."/>
            <person name="Stevens C."/>
            <person name="Dowd S."/>
        </authorList>
    </citation>
    <scope>NUCLEOTIDE SEQUENCE</scope>
    <source>
        <strain evidence="2">Fl3</strain>
    </source>
</reference>
<dbReference type="EMBL" id="CP114040">
    <property type="protein sequence ID" value="WAS91537.1"/>
    <property type="molecule type" value="Genomic_DNA"/>
</dbReference>
<evidence type="ECO:0000259" key="1">
    <source>
        <dbReference type="Pfam" id="PF04986"/>
    </source>
</evidence>
<dbReference type="Proteomes" id="UP001164459">
    <property type="component" value="Chromosome"/>
</dbReference>
<gene>
    <name evidence="2" type="ORF">O0S08_35590</name>
</gene>